<sequence length="209" mass="22990">LIIYYVKININPIGVFTMALLSLISLCKIIRDVTEALSKYTSKNFGILIMMIFGNLPDLIMMGPFFSKDHSEIVHGMIIGNLVSTSLLLVLSKENKSDSNNEFNVSIDINNESACLKINFNILVQLFILAIASVIVFLVSNMMKSLVEDLLLSENFFSIIVLGFIGSVPEHATSINSFYKNNSDSGLNHAFGSNLMMLGGVLPIFTILG</sequence>
<feature type="transmembrane region" description="Helical" evidence="8">
    <location>
        <begin position="45"/>
        <end position="66"/>
    </location>
</feature>
<keyword evidence="11" id="KW-1185">Reference proteome</keyword>
<proteinExistence type="inferred from homology"/>
<name>A0ABN7VVI3_GIGMA</name>
<evidence type="ECO:0000313" key="10">
    <source>
        <dbReference type="EMBL" id="CAG8801412.1"/>
    </source>
</evidence>
<dbReference type="Pfam" id="PF01699">
    <property type="entry name" value="Na_Ca_ex"/>
    <property type="match status" value="2"/>
</dbReference>
<dbReference type="Proteomes" id="UP000789901">
    <property type="component" value="Unassembled WGS sequence"/>
</dbReference>
<keyword evidence="5 8" id="KW-1133">Transmembrane helix</keyword>
<dbReference type="PANTHER" id="PTHR31503">
    <property type="entry name" value="VACUOLAR CALCIUM ION TRANSPORTER"/>
    <property type="match status" value="1"/>
</dbReference>
<dbReference type="Gene3D" id="1.20.1420.30">
    <property type="entry name" value="NCX, central ion-binding region"/>
    <property type="match status" value="1"/>
</dbReference>
<evidence type="ECO:0000256" key="1">
    <source>
        <dbReference type="ARBA" id="ARBA00004127"/>
    </source>
</evidence>
<evidence type="ECO:0000256" key="7">
    <source>
        <dbReference type="ARBA" id="ARBA00023136"/>
    </source>
</evidence>
<keyword evidence="6" id="KW-0406">Ion transport</keyword>
<evidence type="ECO:0000259" key="9">
    <source>
        <dbReference type="Pfam" id="PF01699"/>
    </source>
</evidence>
<feature type="transmembrane region" description="Helical" evidence="8">
    <location>
        <begin position="12"/>
        <end position="33"/>
    </location>
</feature>
<feature type="transmembrane region" description="Helical" evidence="8">
    <location>
        <begin position="189"/>
        <end position="208"/>
    </location>
</feature>
<evidence type="ECO:0000256" key="2">
    <source>
        <dbReference type="ARBA" id="ARBA00008170"/>
    </source>
</evidence>
<feature type="transmembrane region" description="Helical" evidence="8">
    <location>
        <begin position="151"/>
        <end position="169"/>
    </location>
</feature>
<keyword evidence="3" id="KW-0813">Transport</keyword>
<accession>A0ABN7VVI3</accession>
<evidence type="ECO:0000256" key="6">
    <source>
        <dbReference type="ARBA" id="ARBA00023065"/>
    </source>
</evidence>
<organism evidence="10 11">
    <name type="scientific">Gigaspora margarita</name>
    <dbReference type="NCBI Taxonomy" id="4874"/>
    <lineage>
        <taxon>Eukaryota</taxon>
        <taxon>Fungi</taxon>
        <taxon>Fungi incertae sedis</taxon>
        <taxon>Mucoromycota</taxon>
        <taxon>Glomeromycotina</taxon>
        <taxon>Glomeromycetes</taxon>
        <taxon>Diversisporales</taxon>
        <taxon>Gigasporaceae</taxon>
        <taxon>Gigaspora</taxon>
    </lineage>
</organism>
<feature type="transmembrane region" description="Helical" evidence="8">
    <location>
        <begin position="73"/>
        <end position="91"/>
    </location>
</feature>
<feature type="transmembrane region" description="Helical" evidence="8">
    <location>
        <begin position="118"/>
        <end position="139"/>
    </location>
</feature>
<evidence type="ECO:0000256" key="3">
    <source>
        <dbReference type="ARBA" id="ARBA00022448"/>
    </source>
</evidence>
<dbReference type="PANTHER" id="PTHR31503:SF22">
    <property type="entry name" value="VACUOLAR CALCIUM ION TRANSPORTER"/>
    <property type="match status" value="1"/>
</dbReference>
<evidence type="ECO:0000256" key="5">
    <source>
        <dbReference type="ARBA" id="ARBA00022989"/>
    </source>
</evidence>
<dbReference type="InterPro" id="IPR004837">
    <property type="entry name" value="NaCa_Exmemb"/>
</dbReference>
<reference evidence="10 11" key="1">
    <citation type="submission" date="2021-06" db="EMBL/GenBank/DDBJ databases">
        <authorList>
            <person name="Kallberg Y."/>
            <person name="Tangrot J."/>
            <person name="Rosling A."/>
        </authorList>
    </citation>
    <scope>NUCLEOTIDE SEQUENCE [LARGE SCALE GENOMIC DNA]</scope>
    <source>
        <strain evidence="10 11">120-4 pot B 10/14</strain>
    </source>
</reference>
<gene>
    <name evidence="10" type="ORF">GMARGA_LOCUS23187</name>
</gene>
<comment type="similarity">
    <text evidence="2">Belongs to the Ca(2+):cation antiporter (CaCA) (TC 2.A.19) family.</text>
</comment>
<feature type="domain" description="Sodium/calcium exchanger membrane region" evidence="9">
    <location>
        <begin position="122"/>
        <end position="208"/>
    </location>
</feature>
<keyword evidence="7 8" id="KW-0472">Membrane</keyword>
<evidence type="ECO:0000256" key="8">
    <source>
        <dbReference type="SAM" id="Phobius"/>
    </source>
</evidence>
<dbReference type="EMBL" id="CAJVQB010023249">
    <property type="protein sequence ID" value="CAG8801412.1"/>
    <property type="molecule type" value="Genomic_DNA"/>
</dbReference>
<feature type="non-terminal residue" evidence="10">
    <location>
        <position position="1"/>
    </location>
</feature>
<keyword evidence="4 8" id="KW-0812">Transmembrane</keyword>
<evidence type="ECO:0000313" key="11">
    <source>
        <dbReference type="Proteomes" id="UP000789901"/>
    </source>
</evidence>
<comment type="caution">
    <text evidence="10">The sequence shown here is derived from an EMBL/GenBank/DDBJ whole genome shotgun (WGS) entry which is preliminary data.</text>
</comment>
<feature type="domain" description="Sodium/calcium exchanger membrane region" evidence="9">
    <location>
        <begin position="13"/>
        <end position="88"/>
    </location>
</feature>
<dbReference type="InterPro" id="IPR004713">
    <property type="entry name" value="CaH_exchang"/>
</dbReference>
<comment type="subcellular location">
    <subcellularLocation>
        <location evidence="1">Endomembrane system</location>
        <topology evidence="1">Multi-pass membrane protein</topology>
    </subcellularLocation>
</comment>
<protein>
    <submittedName>
        <fullName evidence="10">40970_t:CDS:1</fullName>
    </submittedName>
</protein>
<dbReference type="InterPro" id="IPR044880">
    <property type="entry name" value="NCX_ion-bd_dom_sf"/>
</dbReference>
<evidence type="ECO:0000256" key="4">
    <source>
        <dbReference type="ARBA" id="ARBA00022692"/>
    </source>
</evidence>